<keyword evidence="4 5" id="KW-0472">Membrane</keyword>
<feature type="signal peptide" evidence="6">
    <location>
        <begin position="1"/>
        <end position="22"/>
    </location>
</feature>
<dbReference type="InterPro" id="IPR053891">
    <property type="entry name" value="Shisa_N"/>
</dbReference>
<dbReference type="GeneTree" id="ENSGT00940000163663"/>
<feature type="domain" description="Shisa N-terminal" evidence="7">
    <location>
        <begin position="35"/>
        <end position="85"/>
    </location>
</feature>
<evidence type="ECO:0000259" key="7">
    <source>
        <dbReference type="Pfam" id="PF13908"/>
    </source>
</evidence>
<dbReference type="AlphaFoldDB" id="A0A8C4R4H3"/>
<reference evidence="8" key="2">
    <citation type="submission" date="2025-09" db="UniProtKB">
        <authorList>
            <consortium name="Ensembl"/>
        </authorList>
    </citation>
    <scope>IDENTIFICATION</scope>
</reference>
<dbReference type="Proteomes" id="UP000694388">
    <property type="component" value="Unplaced"/>
</dbReference>
<accession>A0A8C4R4H3</accession>
<evidence type="ECO:0000256" key="6">
    <source>
        <dbReference type="SAM" id="SignalP"/>
    </source>
</evidence>
<dbReference type="PANTHER" id="PTHR31774">
    <property type="entry name" value="PROTEIN SHISA-9-RELATED"/>
    <property type="match status" value="1"/>
</dbReference>
<keyword evidence="9" id="KW-1185">Reference proteome</keyword>
<keyword evidence="6" id="KW-0732">Signal</keyword>
<evidence type="ECO:0000313" key="8">
    <source>
        <dbReference type="Ensembl" id="ENSEBUP00000025178.1"/>
    </source>
</evidence>
<organism evidence="8 9">
    <name type="scientific">Eptatretus burgeri</name>
    <name type="common">Inshore hagfish</name>
    <dbReference type="NCBI Taxonomy" id="7764"/>
    <lineage>
        <taxon>Eukaryota</taxon>
        <taxon>Metazoa</taxon>
        <taxon>Chordata</taxon>
        <taxon>Craniata</taxon>
        <taxon>Vertebrata</taxon>
        <taxon>Cyclostomata</taxon>
        <taxon>Myxini</taxon>
        <taxon>Myxiniformes</taxon>
        <taxon>Myxinidae</taxon>
        <taxon>Eptatretinae</taxon>
        <taxon>Eptatretus</taxon>
    </lineage>
</organism>
<sequence>MLRIVCLIVVIAKGTLLFTVFAGPSMEAITTLTFERCRGYYDVSGHFDPPFECNMSAYRLCCGTCFYRFCCMFEVERLDQVSCNNYESPKWASDTLSTSSSISDSREDEILTPPGITAYIVCGVVGVVVILGALIARCGVLRSSHGDDVQDAAGRDGTAGALSHLLHNQPIAVVQMRNEGLHPSTPRCTARKAHGT</sequence>
<reference evidence="8" key="1">
    <citation type="submission" date="2025-08" db="UniProtKB">
        <authorList>
            <consortium name="Ensembl"/>
        </authorList>
    </citation>
    <scope>IDENTIFICATION</scope>
</reference>
<protein>
    <recommendedName>
        <fullName evidence="7">Shisa N-terminal domain-containing protein</fullName>
    </recommendedName>
</protein>
<dbReference type="InterPro" id="IPR026910">
    <property type="entry name" value="Shisa"/>
</dbReference>
<proteinExistence type="predicted"/>
<dbReference type="GO" id="GO:0032591">
    <property type="term" value="C:dendritic spine membrane"/>
    <property type="evidence" value="ECO:0007669"/>
    <property type="project" value="TreeGrafter"/>
</dbReference>
<dbReference type="GO" id="GO:0032281">
    <property type="term" value="C:AMPA glutamate receptor complex"/>
    <property type="evidence" value="ECO:0007669"/>
    <property type="project" value="TreeGrafter"/>
</dbReference>
<feature type="chain" id="PRO_5034623535" description="Shisa N-terminal domain-containing protein" evidence="6">
    <location>
        <begin position="23"/>
        <end position="196"/>
    </location>
</feature>
<dbReference type="GO" id="GO:0045211">
    <property type="term" value="C:postsynaptic membrane"/>
    <property type="evidence" value="ECO:0007669"/>
    <property type="project" value="TreeGrafter"/>
</dbReference>
<dbReference type="GO" id="GO:0014069">
    <property type="term" value="C:postsynaptic density"/>
    <property type="evidence" value="ECO:0007669"/>
    <property type="project" value="TreeGrafter"/>
</dbReference>
<dbReference type="GO" id="GO:0048172">
    <property type="term" value="P:regulation of short-term neuronal synaptic plasticity"/>
    <property type="evidence" value="ECO:0007669"/>
    <property type="project" value="TreeGrafter"/>
</dbReference>
<keyword evidence="3 5" id="KW-1133">Transmembrane helix</keyword>
<feature type="transmembrane region" description="Helical" evidence="5">
    <location>
        <begin position="116"/>
        <end position="136"/>
    </location>
</feature>
<evidence type="ECO:0000256" key="2">
    <source>
        <dbReference type="ARBA" id="ARBA00022692"/>
    </source>
</evidence>
<evidence type="ECO:0000256" key="3">
    <source>
        <dbReference type="ARBA" id="ARBA00022989"/>
    </source>
</evidence>
<dbReference type="Ensembl" id="ENSEBUT00000025754.1">
    <property type="protein sequence ID" value="ENSEBUP00000025178.1"/>
    <property type="gene ID" value="ENSEBUG00000015537.1"/>
</dbReference>
<name>A0A8C4R4H3_EPTBU</name>
<evidence type="ECO:0000256" key="4">
    <source>
        <dbReference type="ARBA" id="ARBA00023136"/>
    </source>
</evidence>
<evidence type="ECO:0000313" key="9">
    <source>
        <dbReference type="Proteomes" id="UP000694388"/>
    </source>
</evidence>
<dbReference type="Pfam" id="PF13908">
    <property type="entry name" value="Shisa_N"/>
    <property type="match status" value="1"/>
</dbReference>
<comment type="subcellular location">
    <subcellularLocation>
        <location evidence="1">Membrane</location>
    </subcellularLocation>
</comment>
<keyword evidence="2 5" id="KW-0812">Transmembrane</keyword>
<evidence type="ECO:0000256" key="1">
    <source>
        <dbReference type="ARBA" id="ARBA00004370"/>
    </source>
</evidence>
<evidence type="ECO:0000256" key="5">
    <source>
        <dbReference type="SAM" id="Phobius"/>
    </source>
</evidence>